<dbReference type="GO" id="GO:0005829">
    <property type="term" value="C:cytosol"/>
    <property type="evidence" value="ECO:0007669"/>
    <property type="project" value="TreeGrafter"/>
</dbReference>
<evidence type="ECO:0000256" key="1">
    <source>
        <dbReference type="ARBA" id="ARBA00001933"/>
    </source>
</evidence>
<dbReference type="NCBIfam" id="TIGR00492">
    <property type="entry name" value="alr"/>
    <property type="match status" value="1"/>
</dbReference>
<evidence type="ECO:0000256" key="3">
    <source>
        <dbReference type="ARBA" id="ARBA00023235"/>
    </source>
</evidence>
<dbReference type="PRINTS" id="PR00992">
    <property type="entry name" value="ALARACEMASE"/>
</dbReference>
<proteinExistence type="predicted"/>
<protein>
    <submittedName>
        <fullName evidence="7">Alanine racemase</fullName>
    </submittedName>
</protein>
<keyword evidence="2 4" id="KW-0663">Pyridoxal phosphate</keyword>
<dbReference type="EMBL" id="LBUP01000005">
    <property type="protein sequence ID" value="KKQ66409.1"/>
    <property type="molecule type" value="Genomic_DNA"/>
</dbReference>
<evidence type="ECO:0000256" key="5">
    <source>
        <dbReference type="PIRSR" id="PIRSR600821-52"/>
    </source>
</evidence>
<dbReference type="PANTHER" id="PTHR30511">
    <property type="entry name" value="ALANINE RACEMASE"/>
    <property type="match status" value="1"/>
</dbReference>
<dbReference type="CDD" id="cd00430">
    <property type="entry name" value="PLPDE_III_AR"/>
    <property type="match status" value="1"/>
</dbReference>
<name>A0A0G0LYE8_9BACT</name>
<dbReference type="SUPFAM" id="SSF50621">
    <property type="entry name" value="Alanine racemase C-terminal domain-like"/>
    <property type="match status" value="1"/>
</dbReference>
<keyword evidence="3" id="KW-0413">Isomerase</keyword>
<dbReference type="GO" id="GO:0008784">
    <property type="term" value="F:alanine racemase activity"/>
    <property type="evidence" value="ECO:0007669"/>
    <property type="project" value="InterPro"/>
</dbReference>
<dbReference type="Gene3D" id="3.20.20.10">
    <property type="entry name" value="Alanine racemase"/>
    <property type="match status" value="1"/>
</dbReference>
<dbReference type="Pfam" id="PF00842">
    <property type="entry name" value="Ala_racemase_C"/>
    <property type="match status" value="1"/>
</dbReference>
<gene>
    <name evidence="7" type="ORF">US86_C0005G0020</name>
</gene>
<feature type="binding site" evidence="5">
    <location>
        <position position="323"/>
    </location>
    <ligand>
        <name>substrate</name>
    </ligand>
</feature>
<dbReference type="InterPro" id="IPR000821">
    <property type="entry name" value="Ala_racemase"/>
</dbReference>
<evidence type="ECO:0000256" key="2">
    <source>
        <dbReference type="ARBA" id="ARBA00022898"/>
    </source>
</evidence>
<reference evidence="7 8" key="1">
    <citation type="journal article" date="2015" name="Nature">
        <title>rRNA introns, odd ribosomes, and small enigmatic genomes across a large radiation of phyla.</title>
        <authorList>
            <person name="Brown C.T."/>
            <person name="Hug L.A."/>
            <person name="Thomas B.C."/>
            <person name="Sharon I."/>
            <person name="Castelle C.J."/>
            <person name="Singh A."/>
            <person name="Wilkins M.J."/>
            <person name="Williams K.H."/>
            <person name="Banfield J.F."/>
        </authorList>
    </citation>
    <scope>NUCLEOTIDE SEQUENCE [LARGE SCALE GENOMIC DNA]</scope>
</reference>
<evidence type="ECO:0000313" key="8">
    <source>
        <dbReference type="Proteomes" id="UP000034235"/>
    </source>
</evidence>
<dbReference type="Pfam" id="PF01168">
    <property type="entry name" value="Ala_racemase_N"/>
    <property type="match status" value="1"/>
</dbReference>
<dbReference type="InterPro" id="IPR011079">
    <property type="entry name" value="Ala_racemase_C"/>
</dbReference>
<dbReference type="SMART" id="SM01005">
    <property type="entry name" value="Ala_racemase_C"/>
    <property type="match status" value="1"/>
</dbReference>
<dbReference type="AlphaFoldDB" id="A0A0G0LYE8"/>
<dbReference type="Gene3D" id="2.40.37.10">
    <property type="entry name" value="Lyase, Ornithine Decarboxylase, Chain A, domain 1"/>
    <property type="match status" value="1"/>
</dbReference>
<evidence type="ECO:0000256" key="4">
    <source>
        <dbReference type="PIRSR" id="PIRSR600821-50"/>
    </source>
</evidence>
<dbReference type="InterPro" id="IPR001608">
    <property type="entry name" value="Ala_racemase_N"/>
</dbReference>
<dbReference type="Proteomes" id="UP000034235">
    <property type="component" value="Unassembled WGS sequence"/>
</dbReference>
<dbReference type="PANTHER" id="PTHR30511:SF0">
    <property type="entry name" value="ALANINE RACEMASE, CATABOLIC-RELATED"/>
    <property type="match status" value="1"/>
</dbReference>
<organism evidence="7 8">
    <name type="scientific">Candidatus Daviesbacteria bacterium GW2011_GWA2_38_24</name>
    <dbReference type="NCBI Taxonomy" id="1618422"/>
    <lineage>
        <taxon>Bacteria</taxon>
        <taxon>Candidatus Daviesiibacteriota</taxon>
    </lineage>
</organism>
<accession>A0A0G0LYE8</accession>
<evidence type="ECO:0000313" key="7">
    <source>
        <dbReference type="EMBL" id="KKQ66409.1"/>
    </source>
</evidence>
<dbReference type="SUPFAM" id="SSF51419">
    <property type="entry name" value="PLP-binding barrel"/>
    <property type="match status" value="1"/>
</dbReference>
<feature type="domain" description="Alanine racemase C-terminal" evidence="6">
    <location>
        <begin position="254"/>
        <end position="382"/>
    </location>
</feature>
<dbReference type="GO" id="GO:0006522">
    <property type="term" value="P:alanine metabolic process"/>
    <property type="evidence" value="ECO:0007669"/>
    <property type="project" value="InterPro"/>
</dbReference>
<evidence type="ECO:0000259" key="6">
    <source>
        <dbReference type="SMART" id="SM01005"/>
    </source>
</evidence>
<comment type="caution">
    <text evidence="7">The sequence shown here is derived from an EMBL/GenBank/DDBJ whole genome shotgun (WGS) entry which is preliminary data.</text>
</comment>
<comment type="cofactor">
    <cofactor evidence="1 4">
        <name>pyridoxal 5'-phosphate</name>
        <dbReference type="ChEBI" id="CHEBI:597326"/>
    </cofactor>
</comment>
<dbReference type="GO" id="GO:0030170">
    <property type="term" value="F:pyridoxal phosphate binding"/>
    <property type="evidence" value="ECO:0007669"/>
    <property type="project" value="TreeGrafter"/>
</dbReference>
<sequence length="383" mass="43302">MLDQIIKVFKKNYQVLNKIEISKSRLINNYKFLSLLNKKFQITPVLKSNAYGHGIKEVGAILDKVEAPFFCVDSLYEAYQLHKPAPFFKKVKTPILIMGYTDPSNLSLKRLPFQYAVWDLEFAKVLNEYQKGAKIHIFVDTGMHREGVSLEDLPNFLGEIKNLTNVEVIGLMSHLASCISHKDPLFNKQLNNFKEAKEIVKRSGLKIHWFHISASDPLMDKKSRKLVYQVSNLARVGKALYGIAPKQMKQLQPVLQFKTKIIQIKDIKRGECIGYAGTYKATRNIKVGVLPAGYNDGIDRRLSNKGVVLINGVRCPILGRVSMNITSVDISNVDNPFISQEVIIYSNNPDDPNSIDKVASLCDTIAHEILIRETPTTRRVVAD</sequence>
<dbReference type="PATRIC" id="fig|1618422.5.peg.773"/>
<dbReference type="InterPro" id="IPR029066">
    <property type="entry name" value="PLP-binding_barrel"/>
</dbReference>
<dbReference type="InterPro" id="IPR009006">
    <property type="entry name" value="Ala_racemase/Decarboxylase_C"/>
</dbReference>
<feature type="modified residue" description="N6-(pyridoxal phosphate)lysine" evidence="4">
    <location>
        <position position="47"/>
    </location>
</feature>
<feature type="binding site" evidence="5">
    <location>
        <position position="145"/>
    </location>
    <ligand>
        <name>substrate</name>
    </ligand>
</feature>